<name>A0A812K3H4_SYMPI</name>
<feature type="compositionally biased region" description="Basic residues" evidence="2">
    <location>
        <begin position="160"/>
        <end position="171"/>
    </location>
</feature>
<dbReference type="PROSITE" id="PS50115">
    <property type="entry name" value="ARFGAP"/>
    <property type="match status" value="1"/>
</dbReference>
<keyword evidence="1" id="KW-0863">Zinc-finger</keyword>
<gene>
    <name evidence="4" type="primary">AGD14</name>
    <name evidence="4" type="ORF">SPIL2461_LOCUS2642</name>
</gene>
<organism evidence="4 5">
    <name type="scientific">Symbiodinium pilosum</name>
    <name type="common">Dinoflagellate</name>
    <dbReference type="NCBI Taxonomy" id="2952"/>
    <lineage>
        <taxon>Eukaryota</taxon>
        <taxon>Sar</taxon>
        <taxon>Alveolata</taxon>
        <taxon>Dinophyceae</taxon>
        <taxon>Suessiales</taxon>
        <taxon>Symbiodiniaceae</taxon>
        <taxon>Symbiodinium</taxon>
    </lineage>
</organism>
<evidence type="ECO:0000256" key="2">
    <source>
        <dbReference type="SAM" id="MobiDB-lite"/>
    </source>
</evidence>
<accession>A0A812K3H4</accession>
<dbReference type="SMART" id="SM00105">
    <property type="entry name" value="ArfGap"/>
    <property type="match status" value="1"/>
</dbReference>
<dbReference type="InterPro" id="IPR037278">
    <property type="entry name" value="ARFGAP/RecO"/>
</dbReference>
<dbReference type="PANTHER" id="PTHR46085">
    <property type="entry name" value="ARFGAP/RECO-RELATED"/>
    <property type="match status" value="1"/>
</dbReference>
<dbReference type="Gene3D" id="1.10.220.150">
    <property type="entry name" value="Arf GTPase activating protein"/>
    <property type="match status" value="1"/>
</dbReference>
<comment type="caution">
    <text evidence="4">The sequence shown here is derived from an EMBL/GenBank/DDBJ whole genome shotgun (WGS) entry which is preliminary data.</text>
</comment>
<evidence type="ECO:0000256" key="1">
    <source>
        <dbReference type="PROSITE-ProRule" id="PRU00288"/>
    </source>
</evidence>
<feature type="compositionally biased region" description="Basic and acidic residues" evidence="2">
    <location>
        <begin position="148"/>
        <end position="159"/>
    </location>
</feature>
<keyword evidence="1" id="KW-0862">Zinc</keyword>
<evidence type="ECO:0000313" key="4">
    <source>
        <dbReference type="EMBL" id="CAE7216542.1"/>
    </source>
</evidence>
<evidence type="ECO:0000313" key="5">
    <source>
        <dbReference type="Proteomes" id="UP000649617"/>
    </source>
</evidence>
<proteinExistence type="predicted"/>
<feature type="region of interest" description="Disordered" evidence="2">
    <location>
        <begin position="271"/>
        <end position="299"/>
    </location>
</feature>
<reference evidence="4" key="1">
    <citation type="submission" date="2021-02" db="EMBL/GenBank/DDBJ databases">
        <authorList>
            <person name="Dougan E. K."/>
            <person name="Rhodes N."/>
            <person name="Thang M."/>
            <person name="Chan C."/>
        </authorList>
    </citation>
    <scope>NUCLEOTIDE SEQUENCE</scope>
</reference>
<dbReference type="InterPro" id="IPR001164">
    <property type="entry name" value="ArfGAP_dom"/>
</dbReference>
<feature type="compositionally biased region" description="Low complexity" evidence="2">
    <location>
        <begin position="188"/>
        <end position="200"/>
    </location>
</feature>
<feature type="domain" description="Arf-GAP" evidence="3">
    <location>
        <begin position="22"/>
        <end position="149"/>
    </location>
</feature>
<keyword evidence="5" id="KW-1185">Reference proteome</keyword>
<dbReference type="AlphaFoldDB" id="A0A812K3H4"/>
<dbReference type="Proteomes" id="UP000649617">
    <property type="component" value="Unassembled WGS sequence"/>
</dbReference>
<keyword evidence="1" id="KW-0479">Metal-binding</keyword>
<dbReference type="SUPFAM" id="SSF57863">
    <property type="entry name" value="ArfGap/RecO-like zinc finger"/>
    <property type="match status" value="1"/>
</dbReference>
<evidence type="ECO:0000259" key="3">
    <source>
        <dbReference type="PROSITE" id="PS50115"/>
    </source>
</evidence>
<dbReference type="GO" id="GO:0005096">
    <property type="term" value="F:GTPase activator activity"/>
    <property type="evidence" value="ECO:0007669"/>
    <property type="project" value="InterPro"/>
</dbReference>
<dbReference type="GO" id="GO:0008270">
    <property type="term" value="F:zinc ion binding"/>
    <property type="evidence" value="ECO:0007669"/>
    <property type="project" value="UniProtKB-KW"/>
</dbReference>
<feature type="compositionally biased region" description="Polar residues" evidence="2">
    <location>
        <begin position="275"/>
        <end position="290"/>
    </location>
</feature>
<sequence length="345" mass="37800">MLRAPVSSGPLRCCRAHRQATEKELQRIRRLPENRVCPNCLKEESLGFSAVCTTFKTFICSDCKSAHQSFSHRCKSIQMSVWTMEEVKGLDDNNGGGNAAAARKYLAKVTPKDRVKQGSTLELYKRFIQRAYVDQRWAGDVSEASPASEEHPLETPGEKTKRRSRKSRHRKTADAAVNPESGPVPLQAPSLVSPSWSSASQTDSALPFGHPVAQGWCWDGDGAHDGRRHEQPTKRGVYLFNQPGMQDGCTAVNPEHAARAWLVPLPARTAERSPPLSTAGSSTVWSTPTSKGAALPLDPTNPWAEDVLRLCEKQGQEVAGRFDLSPAMAGRGILLPSWSDSMQVC</sequence>
<dbReference type="InterPro" id="IPR038508">
    <property type="entry name" value="ArfGAP_dom_sf"/>
</dbReference>
<dbReference type="Pfam" id="PF01412">
    <property type="entry name" value="ArfGap"/>
    <property type="match status" value="1"/>
</dbReference>
<dbReference type="EMBL" id="CAJNIZ010002925">
    <property type="protein sequence ID" value="CAE7216542.1"/>
    <property type="molecule type" value="Genomic_DNA"/>
</dbReference>
<protein>
    <submittedName>
        <fullName evidence="4">AGD14 protein</fullName>
    </submittedName>
</protein>
<dbReference type="PANTHER" id="PTHR46085:SF3">
    <property type="entry name" value="ARF GTPASE ACTIVATING PROTEIN"/>
    <property type="match status" value="1"/>
</dbReference>
<feature type="region of interest" description="Disordered" evidence="2">
    <location>
        <begin position="141"/>
        <end position="205"/>
    </location>
</feature>
<dbReference type="OrthoDB" id="6036at2759"/>
<dbReference type="InterPro" id="IPR044820">
    <property type="entry name" value="AGD14-like"/>
</dbReference>